<comment type="caution">
    <text evidence="2">The sequence shown here is derived from an EMBL/GenBank/DDBJ whole genome shotgun (WGS) entry which is preliminary data.</text>
</comment>
<dbReference type="RefSeq" id="WP_302723534.1">
    <property type="nucleotide sequence ID" value="NZ_JAULRU010000617.1"/>
</dbReference>
<organism evidence="2 3">
    <name type="scientific">Gilvimarinus gilvus</name>
    <dbReference type="NCBI Taxonomy" id="3058038"/>
    <lineage>
        <taxon>Bacteria</taxon>
        <taxon>Pseudomonadati</taxon>
        <taxon>Pseudomonadota</taxon>
        <taxon>Gammaproteobacteria</taxon>
        <taxon>Cellvibrionales</taxon>
        <taxon>Cellvibrionaceae</taxon>
        <taxon>Gilvimarinus</taxon>
    </lineage>
</organism>
<reference evidence="2 3" key="1">
    <citation type="submission" date="2023-11" db="EMBL/GenBank/DDBJ databases">
        <title>Gilvimarinus fulvus sp. nov., isolated from the surface of Kelp.</title>
        <authorList>
            <person name="Sun Y.Y."/>
            <person name="Gong Y."/>
            <person name="Du Z.J."/>
        </authorList>
    </citation>
    <scope>NUCLEOTIDE SEQUENCE [LARGE SCALE GENOMIC DNA]</scope>
    <source>
        <strain evidence="2 3">SDUM040013</strain>
    </source>
</reference>
<feature type="transmembrane region" description="Helical" evidence="1">
    <location>
        <begin position="28"/>
        <end position="55"/>
    </location>
</feature>
<keyword evidence="3" id="KW-1185">Reference proteome</keyword>
<sequence>MFNTVSDSFRWLLTLGGKFFRVAPGATLFVIPATLVSQVAMLLAFLLPLKVLILIGSDRIPRYLSQDFIEVDRNTLILALSIATPAFYIIHLVMERLVQWASNMGAKQLLERSRKIILFENQDDLAASSYQRYALALANTVFIGCVWLALGFLFPPLCVLLIGFTTLCVIFLALAHKSSKSLRERIDDNLTSIVPVLTGLGFMLAFLLLVQQFLSGAVQGFLVAIISVILTRQALNRTNKLVSSGVSLYSNRRKLNAMFFAEHSLTQVDDKQTEFWSLFASETRQTWLHPLLREQLAIDPANLNVTWHQTGASEVIALEAEAYNSENELIGSYLVRVYGKNPSLPASHEATLLLDESSTRLPALPLLAAGQVGKWPCHIYSLPQGCSSVAPGKHTQNYLTALFAFEPPNDLAERYARSHPMLWQRLDSTVLERLNMAADESTLPIVQSLEQQLPSMLETVRNLPLIIVNSTINSNTLLVDAEEQLWITDWGRWTLEPLGSNWPLTLKSLQDLPHALQQASLRRSALQSVKAKDVTLAALLFQFDRLCTQQVYLDALAFIPKLLEAQE</sequence>
<name>A0ABU4RVZ5_9GAMM</name>
<keyword evidence="1" id="KW-0812">Transmembrane</keyword>
<accession>A0ABU4RVZ5</accession>
<feature type="transmembrane region" description="Helical" evidence="1">
    <location>
        <begin position="216"/>
        <end position="235"/>
    </location>
</feature>
<feature type="transmembrane region" description="Helical" evidence="1">
    <location>
        <begin position="75"/>
        <end position="94"/>
    </location>
</feature>
<evidence type="ECO:0000313" key="2">
    <source>
        <dbReference type="EMBL" id="MDX6849043.1"/>
    </source>
</evidence>
<dbReference type="Proteomes" id="UP001273505">
    <property type="component" value="Unassembled WGS sequence"/>
</dbReference>
<feature type="transmembrane region" description="Helical" evidence="1">
    <location>
        <begin position="133"/>
        <end position="154"/>
    </location>
</feature>
<protein>
    <recommendedName>
        <fullName evidence="4">ABC transmembrane type-1 domain-containing protein</fullName>
    </recommendedName>
</protein>
<keyword evidence="1" id="KW-0472">Membrane</keyword>
<feature type="transmembrane region" description="Helical" evidence="1">
    <location>
        <begin position="190"/>
        <end position="210"/>
    </location>
</feature>
<feature type="transmembrane region" description="Helical" evidence="1">
    <location>
        <begin position="160"/>
        <end position="178"/>
    </location>
</feature>
<evidence type="ECO:0000313" key="3">
    <source>
        <dbReference type="Proteomes" id="UP001273505"/>
    </source>
</evidence>
<keyword evidence="1" id="KW-1133">Transmembrane helix</keyword>
<evidence type="ECO:0008006" key="4">
    <source>
        <dbReference type="Google" id="ProtNLM"/>
    </source>
</evidence>
<gene>
    <name evidence="2" type="ORF">SCD92_06705</name>
</gene>
<evidence type="ECO:0000256" key="1">
    <source>
        <dbReference type="SAM" id="Phobius"/>
    </source>
</evidence>
<dbReference type="EMBL" id="JAXAFO010000008">
    <property type="protein sequence ID" value="MDX6849043.1"/>
    <property type="molecule type" value="Genomic_DNA"/>
</dbReference>
<proteinExistence type="predicted"/>